<sequence>MDPYSFHINTANELRLRRHIREVLLPYARIHLTSDHVAFTEKVVEELLLQTLEYVPMADATSFLLPTEPLEVLMRSLGSLDLTPPEERWTTSSEHARYLRTFFPPPPHRQDLPTEKCWREDDHYVKLSLLCRPISSPMLSRRAKRETPKFGSTHSRVSSLAQSLL</sequence>
<organism evidence="2 3">
    <name type="scientific">Boletus reticuloceps</name>
    <dbReference type="NCBI Taxonomy" id="495285"/>
    <lineage>
        <taxon>Eukaryota</taxon>
        <taxon>Fungi</taxon>
        <taxon>Dikarya</taxon>
        <taxon>Basidiomycota</taxon>
        <taxon>Agaricomycotina</taxon>
        <taxon>Agaricomycetes</taxon>
        <taxon>Agaricomycetidae</taxon>
        <taxon>Boletales</taxon>
        <taxon>Boletineae</taxon>
        <taxon>Boletaceae</taxon>
        <taxon>Boletoideae</taxon>
        <taxon>Boletus</taxon>
    </lineage>
</organism>
<dbReference type="EMBL" id="JAGFBS010000002">
    <property type="protein sequence ID" value="KAG6380799.1"/>
    <property type="molecule type" value="Genomic_DNA"/>
</dbReference>
<proteinExistence type="predicted"/>
<feature type="region of interest" description="Disordered" evidence="1">
    <location>
        <begin position="140"/>
        <end position="165"/>
    </location>
</feature>
<feature type="compositionally biased region" description="Polar residues" evidence="1">
    <location>
        <begin position="150"/>
        <end position="165"/>
    </location>
</feature>
<evidence type="ECO:0000313" key="2">
    <source>
        <dbReference type="EMBL" id="KAG6380799.1"/>
    </source>
</evidence>
<dbReference type="OrthoDB" id="2422840at2759"/>
<reference evidence="2" key="1">
    <citation type="submission" date="2021-03" db="EMBL/GenBank/DDBJ databases">
        <title>Evolutionary innovations through gain and loss of genes in the ectomycorrhizal Boletales.</title>
        <authorList>
            <person name="Wu G."/>
            <person name="Miyauchi S."/>
            <person name="Morin E."/>
            <person name="Yang Z.-L."/>
            <person name="Xu J."/>
            <person name="Martin F.M."/>
        </authorList>
    </citation>
    <scope>NUCLEOTIDE SEQUENCE</scope>
    <source>
        <strain evidence="2">BR01</strain>
    </source>
</reference>
<evidence type="ECO:0000256" key="1">
    <source>
        <dbReference type="SAM" id="MobiDB-lite"/>
    </source>
</evidence>
<protein>
    <submittedName>
        <fullName evidence="2">Uncharacterized protein</fullName>
    </submittedName>
</protein>
<accession>A0A8I2YWN0</accession>
<evidence type="ECO:0000313" key="3">
    <source>
        <dbReference type="Proteomes" id="UP000683000"/>
    </source>
</evidence>
<keyword evidence="3" id="KW-1185">Reference proteome</keyword>
<dbReference type="Proteomes" id="UP000683000">
    <property type="component" value="Unassembled WGS sequence"/>
</dbReference>
<comment type="caution">
    <text evidence="2">The sequence shown here is derived from an EMBL/GenBank/DDBJ whole genome shotgun (WGS) entry which is preliminary data.</text>
</comment>
<name>A0A8I2YWN0_9AGAM</name>
<gene>
    <name evidence="2" type="ORF">JVT61DRAFT_5183</name>
</gene>
<dbReference type="AlphaFoldDB" id="A0A8I2YWN0"/>